<dbReference type="Pfam" id="PF01266">
    <property type="entry name" value="DAO"/>
    <property type="match status" value="1"/>
</dbReference>
<dbReference type="STRING" id="481446.NIT7645_03646"/>
<dbReference type="GO" id="GO:0016491">
    <property type="term" value="F:oxidoreductase activity"/>
    <property type="evidence" value="ECO:0007669"/>
    <property type="project" value="UniProtKB-KW"/>
</dbReference>
<dbReference type="GO" id="GO:0005737">
    <property type="term" value="C:cytoplasm"/>
    <property type="evidence" value="ECO:0007669"/>
    <property type="project" value="TreeGrafter"/>
</dbReference>
<evidence type="ECO:0000313" key="4">
    <source>
        <dbReference type="Proteomes" id="UP000043764"/>
    </source>
</evidence>
<dbReference type="AlphaFoldDB" id="A0A0H5CY18"/>
<feature type="domain" description="FAD dependent oxidoreductase" evidence="2">
    <location>
        <begin position="51"/>
        <end position="410"/>
    </location>
</feature>
<dbReference type="Gene3D" id="3.50.50.60">
    <property type="entry name" value="FAD/NAD(P)-binding domain"/>
    <property type="match status" value="1"/>
</dbReference>
<dbReference type="EMBL" id="CVRL01000003">
    <property type="protein sequence ID" value="CRL09503.1"/>
    <property type="molecule type" value="Genomic_DNA"/>
</dbReference>
<dbReference type="PANTHER" id="PTHR13847">
    <property type="entry name" value="SARCOSINE DEHYDROGENASE-RELATED"/>
    <property type="match status" value="1"/>
</dbReference>
<evidence type="ECO:0000259" key="2">
    <source>
        <dbReference type="Pfam" id="PF01266"/>
    </source>
</evidence>
<sequence>MMTGKGQTGMKRIYEPLAYSDRPIRDRYWSRFLPVPAPAYPVLQGEAETEFAVVGGGYTGLSAALTLAEAGAEVTLLDAATPGWGASGRNGGLVSVGSAKLADGQIVRKFGREDAQCFFDAERAAVDLVETYLEVHGIDADRHSKGYTYVAHRPDRVAEIRAYGESYQHRYGLDYEFVPKEEMAAHGLNSPDYHGAVHLPLGFALNPMKFVLGLTAAADKAGVTFHSQTPVVRITHDGAQHVLETPNGRLRARNLIFATNGYSSDDLPGAFAQRYLPVQSNILVTRPLSEEEIQDQGWWSEQMVCDSRTLLHYFRLLPDRRLMLGLRGSVKVSEHDIAATRRKARADFDRMFPKWRHVETEYFWSGLICMTRNLVPFAGAVPGMERTWAALGYHGSGVTMAPYAGKLIAEQALGRKRRYHPAFMQRPLRPFELGPLRRLSLPLAFAWYNMKDRF</sequence>
<dbReference type="Gene3D" id="3.30.9.10">
    <property type="entry name" value="D-Amino Acid Oxidase, subunit A, domain 2"/>
    <property type="match status" value="1"/>
</dbReference>
<dbReference type="SUPFAM" id="SSF51905">
    <property type="entry name" value="FAD/NAD(P)-binding domain"/>
    <property type="match status" value="1"/>
</dbReference>
<protein>
    <submittedName>
        <fullName evidence="3">Gamma-glutamylputrescine oxidoreductase</fullName>
        <ecNumber evidence="3">1.4.3.-</ecNumber>
    </submittedName>
</protein>
<gene>
    <name evidence="3" type="primary">puuB_2</name>
    <name evidence="3" type="ORF">NIT7321_00334</name>
</gene>
<dbReference type="InterPro" id="IPR036188">
    <property type="entry name" value="FAD/NAD-bd_sf"/>
</dbReference>
<accession>A0A0H5CY18</accession>
<evidence type="ECO:0000313" key="3">
    <source>
        <dbReference type="EMBL" id="CRL09503.1"/>
    </source>
</evidence>
<dbReference type="InterPro" id="IPR006076">
    <property type="entry name" value="FAD-dep_OxRdtase"/>
</dbReference>
<dbReference type="EC" id="1.4.3.-" evidence="3"/>
<evidence type="ECO:0000256" key="1">
    <source>
        <dbReference type="ARBA" id="ARBA00023002"/>
    </source>
</evidence>
<organism evidence="3 4">
    <name type="scientific">Phaeobacter italicus</name>
    <dbReference type="NCBI Taxonomy" id="481446"/>
    <lineage>
        <taxon>Bacteria</taxon>
        <taxon>Pseudomonadati</taxon>
        <taxon>Pseudomonadota</taxon>
        <taxon>Alphaproteobacteria</taxon>
        <taxon>Rhodobacterales</taxon>
        <taxon>Roseobacteraceae</taxon>
        <taxon>Phaeobacter</taxon>
    </lineage>
</organism>
<keyword evidence="1 3" id="KW-0560">Oxidoreductase</keyword>
<proteinExistence type="predicted"/>
<dbReference type="Proteomes" id="UP000043764">
    <property type="component" value="Unassembled WGS sequence"/>
</dbReference>
<reference evidence="4" key="1">
    <citation type="submission" date="2015-05" db="EMBL/GenBank/DDBJ databases">
        <authorList>
            <person name="Rodrigo-Torres Lidia"/>
            <person name="Arahal R.David."/>
        </authorList>
    </citation>
    <scope>NUCLEOTIDE SEQUENCE [LARGE SCALE GENOMIC DNA]</scope>
    <source>
        <strain evidence="4">CECT 7321</strain>
    </source>
</reference>
<name>A0A0H5CY18_9RHOB</name>
<dbReference type="PANTHER" id="PTHR13847:SF281">
    <property type="entry name" value="FAD DEPENDENT OXIDOREDUCTASE DOMAIN-CONTAINING PROTEIN"/>
    <property type="match status" value="1"/>
</dbReference>
<keyword evidence="4" id="KW-1185">Reference proteome</keyword>